<dbReference type="Gene3D" id="3.30.70.870">
    <property type="entry name" value="Elongation Factor G (Translational Gtpase), domain 3"/>
    <property type="match status" value="1"/>
</dbReference>
<reference evidence="14" key="2">
    <citation type="submission" date="2025-09" db="UniProtKB">
        <authorList>
            <consortium name="Ensembl"/>
        </authorList>
    </citation>
    <scope>IDENTIFICATION</scope>
</reference>
<protein>
    <recommendedName>
        <fullName evidence="2">116 kDa U5 small nuclear ribonucleoprotein component</fullName>
    </recommendedName>
    <alternativeName>
        <fullName evidence="9">U5 snRNP-specific protein, 116 kDa</fullName>
    </alternativeName>
</protein>
<dbReference type="Proteomes" id="UP000261520">
    <property type="component" value="Unplaced"/>
</dbReference>
<dbReference type="FunFam" id="3.30.70.240:FF:000004">
    <property type="entry name" value="116 kDa U5 small nuclear ribonucleoprotein"/>
    <property type="match status" value="1"/>
</dbReference>
<dbReference type="FunFam" id="3.30.230.10:FF:000009">
    <property type="entry name" value="116 kDa U5 small nuclear ribonucleoprotein component"/>
    <property type="match status" value="1"/>
</dbReference>
<accession>A0A3B3ZWX7</accession>
<dbReference type="InterPro" id="IPR005517">
    <property type="entry name" value="Transl_elong_EFG/EF2_IV"/>
</dbReference>
<dbReference type="InterPro" id="IPR031950">
    <property type="entry name" value="EFTUD2_N"/>
</dbReference>
<name>A0A3B3ZWX7_9GOBI</name>
<dbReference type="GO" id="GO:0071007">
    <property type="term" value="C:U2-type catalytic step 2 spliceosome"/>
    <property type="evidence" value="ECO:0007669"/>
    <property type="project" value="TreeGrafter"/>
</dbReference>
<evidence type="ECO:0000256" key="6">
    <source>
        <dbReference type="ARBA" id="ARBA00023134"/>
    </source>
</evidence>
<dbReference type="GO" id="GO:0030623">
    <property type="term" value="F:U5 snRNA binding"/>
    <property type="evidence" value="ECO:0007669"/>
    <property type="project" value="TreeGrafter"/>
</dbReference>
<dbReference type="InterPro" id="IPR035655">
    <property type="entry name" value="U5-116kDa_C"/>
</dbReference>
<evidence type="ECO:0000256" key="4">
    <source>
        <dbReference type="ARBA" id="ARBA00022728"/>
    </source>
</evidence>
<dbReference type="PANTHER" id="PTHR42908:SF6">
    <property type="entry name" value="116 KDA U5 SMALL NUCLEAR RIBONUCLEOPROTEIN COMPONENT"/>
    <property type="match status" value="1"/>
</dbReference>
<feature type="compositionally biased region" description="Acidic residues" evidence="11">
    <location>
        <begin position="17"/>
        <end position="50"/>
    </location>
</feature>
<comment type="subcellular location">
    <subcellularLocation>
        <location evidence="1">Nucleus</location>
    </subcellularLocation>
</comment>
<proteinExistence type="predicted"/>
<evidence type="ECO:0000259" key="13">
    <source>
        <dbReference type="SMART" id="SM00889"/>
    </source>
</evidence>
<dbReference type="InterPro" id="IPR014721">
    <property type="entry name" value="Ribsml_uS5_D2-typ_fold_subgr"/>
</dbReference>
<dbReference type="Pfam" id="PF00679">
    <property type="entry name" value="EFG_C"/>
    <property type="match status" value="1"/>
</dbReference>
<keyword evidence="5" id="KW-0547">Nucleotide-binding</keyword>
<dbReference type="FunFam" id="2.40.30.10:FF:000029">
    <property type="entry name" value="116 kDa U5 small nuclear ribonucleoprotein component"/>
    <property type="match status" value="1"/>
</dbReference>
<evidence type="ECO:0000256" key="2">
    <source>
        <dbReference type="ARBA" id="ARBA00018774"/>
    </source>
</evidence>
<dbReference type="Gene3D" id="3.40.50.300">
    <property type="entry name" value="P-loop containing nucleotide triphosphate hydrolases"/>
    <property type="match status" value="1"/>
</dbReference>
<dbReference type="Gene3D" id="3.30.70.240">
    <property type="match status" value="1"/>
</dbReference>
<evidence type="ECO:0000256" key="3">
    <source>
        <dbReference type="ARBA" id="ARBA00022664"/>
    </source>
</evidence>
<dbReference type="Gene3D" id="3.30.230.10">
    <property type="match status" value="1"/>
</dbReference>
<dbReference type="PANTHER" id="PTHR42908">
    <property type="entry name" value="TRANSLATION ELONGATION FACTOR-RELATED"/>
    <property type="match status" value="1"/>
</dbReference>
<keyword evidence="7" id="KW-0508">mRNA splicing</keyword>
<evidence type="ECO:0000313" key="15">
    <source>
        <dbReference type="Proteomes" id="UP000261520"/>
    </source>
</evidence>
<dbReference type="GO" id="GO:0003924">
    <property type="term" value="F:GTPase activity"/>
    <property type="evidence" value="ECO:0007669"/>
    <property type="project" value="InterPro"/>
</dbReference>
<dbReference type="SUPFAM" id="SSF50447">
    <property type="entry name" value="Translation proteins"/>
    <property type="match status" value="1"/>
</dbReference>
<dbReference type="STRING" id="409849.ENSPMGP00000009238"/>
<keyword evidence="15" id="KW-1185">Reference proteome</keyword>
<keyword evidence="8" id="KW-0539">Nucleus</keyword>
<dbReference type="Pfam" id="PF03764">
    <property type="entry name" value="EFG_IV"/>
    <property type="match status" value="1"/>
</dbReference>
<dbReference type="Ensembl" id="ENSPMGT00000009849.1">
    <property type="protein sequence ID" value="ENSPMGP00000009238.1"/>
    <property type="gene ID" value="ENSPMGG00000007281.1"/>
</dbReference>
<dbReference type="Gene3D" id="2.40.30.10">
    <property type="entry name" value="Translation factors"/>
    <property type="match status" value="1"/>
</dbReference>
<dbReference type="InterPro" id="IPR000795">
    <property type="entry name" value="T_Tr_GTP-bd_dom"/>
</dbReference>
<dbReference type="GO" id="GO:0005829">
    <property type="term" value="C:cytosol"/>
    <property type="evidence" value="ECO:0007669"/>
    <property type="project" value="TreeGrafter"/>
</dbReference>
<dbReference type="InterPro" id="IPR035647">
    <property type="entry name" value="EFG_III/V"/>
</dbReference>
<dbReference type="SUPFAM" id="SSF52540">
    <property type="entry name" value="P-loop containing nucleoside triphosphate hydrolases"/>
    <property type="match status" value="1"/>
</dbReference>
<dbReference type="InterPro" id="IPR041095">
    <property type="entry name" value="EFG_II"/>
</dbReference>
<evidence type="ECO:0000259" key="12">
    <source>
        <dbReference type="SMART" id="SM00838"/>
    </source>
</evidence>
<dbReference type="Pfam" id="PF14492">
    <property type="entry name" value="EFG_III"/>
    <property type="match status" value="1"/>
</dbReference>
<organism evidence="14 15">
    <name type="scientific">Periophthalmus magnuspinnatus</name>
    <dbReference type="NCBI Taxonomy" id="409849"/>
    <lineage>
        <taxon>Eukaryota</taxon>
        <taxon>Metazoa</taxon>
        <taxon>Chordata</taxon>
        <taxon>Craniata</taxon>
        <taxon>Vertebrata</taxon>
        <taxon>Euteleostomi</taxon>
        <taxon>Actinopterygii</taxon>
        <taxon>Neopterygii</taxon>
        <taxon>Teleostei</taxon>
        <taxon>Neoteleostei</taxon>
        <taxon>Acanthomorphata</taxon>
        <taxon>Gobiaria</taxon>
        <taxon>Gobiiformes</taxon>
        <taxon>Gobioidei</taxon>
        <taxon>Gobiidae</taxon>
        <taxon>Oxudercinae</taxon>
        <taxon>Periophthalmus</taxon>
    </lineage>
</organism>
<dbReference type="Gene3D" id="3.90.1430.10">
    <property type="entry name" value="Yeast translation eEF2 (G' domain)"/>
    <property type="match status" value="1"/>
</dbReference>
<dbReference type="InterPro" id="IPR027417">
    <property type="entry name" value="P-loop_NTPase"/>
</dbReference>
<dbReference type="SUPFAM" id="SSF54980">
    <property type="entry name" value="EF-G C-terminal domain-like"/>
    <property type="match status" value="2"/>
</dbReference>
<evidence type="ECO:0000256" key="1">
    <source>
        <dbReference type="ARBA" id="ARBA00004123"/>
    </source>
</evidence>
<evidence type="ECO:0000256" key="8">
    <source>
        <dbReference type="ARBA" id="ARBA00023242"/>
    </source>
</evidence>
<dbReference type="Pfam" id="PF16004">
    <property type="entry name" value="EFTUD2"/>
    <property type="match status" value="1"/>
</dbReference>
<evidence type="ECO:0000256" key="7">
    <source>
        <dbReference type="ARBA" id="ARBA00023187"/>
    </source>
</evidence>
<dbReference type="FunFam" id="3.30.70.870:FF:000002">
    <property type="entry name" value="Translation elongation factor 2"/>
    <property type="match status" value="1"/>
</dbReference>
<dbReference type="GO" id="GO:0046540">
    <property type="term" value="C:U4/U6 x U5 tri-snRNP complex"/>
    <property type="evidence" value="ECO:0007669"/>
    <property type="project" value="TreeGrafter"/>
</dbReference>
<dbReference type="SMART" id="SM00838">
    <property type="entry name" value="EFG_C"/>
    <property type="match status" value="1"/>
</dbReference>
<comment type="function">
    <text evidence="10">Required for pre-mRNA splicing as component of the spliceosome, including pre-catalytic, catalytic and post-catalytic spliceosomal complexes. Component of the U5 snRNP and the U4/U6-U5 tri-snRNP complex, a building block of the spliceosome. As a component of the minor spliceosome, involved in the splicing of U12-type introns in pre-mRNAs.</text>
</comment>
<dbReference type="CDD" id="cd04098">
    <property type="entry name" value="eEF2_C_snRNP"/>
    <property type="match status" value="1"/>
</dbReference>
<dbReference type="AlphaFoldDB" id="A0A3B3ZWX7"/>
<dbReference type="CDD" id="cd16264">
    <property type="entry name" value="snRNP_III"/>
    <property type="match status" value="1"/>
</dbReference>
<dbReference type="InterPro" id="IPR004161">
    <property type="entry name" value="EFTu-like_2"/>
</dbReference>
<feature type="domain" description="Elongation factor EFG" evidence="12">
    <location>
        <begin position="757"/>
        <end position="845"/>
    </location>
</feature>
<feature type="region of interest" description="Disordered" evidence="11">
    <location>
        <begin position="1"/>
        <end position="51"/>
    </location>
</feature>
<dbReference type="SMART" id="SM00889">
    <property type="entry name" value="EFG_IV"/>
    <property type="match status" value="1"/>
</dbReference>
<dbReference type="GO" id="GO:0005525">
    <property type="term" value="F:GTP binding"/>
    <property type="evidence" value="ECO:0007669"/>
    <property type="project" value="UniProtKB-KW"/>
</dbReference>
<sequence>MEADLYDEFGNYIGPELDSDDDDDDLDAEDRDMDEDDEDDEPADADEEVPGMEVVLHEDKKYYPTAEEVYGPEVETIVQEEDTQPLTPIIKPVKHRKFTLMEQELPATVYDMFLADLMDSPELIRNVTLCGHLHHGKTCFVDCLIEQTHPEIRKRDDLDLRYTDILFTEQERGVGIKSTPVTMVLPDSRGKSYLFNIMDTPVNFSDEVTSSIRLSDGIVLFIDAAEGTYSTDENVVVSPLLGNVCFASSQYSICFTLGSFAKIYSDTYDINYTEFAQRLWGDIYFNPKRKFTKKAPTSNSQRSFVEFVLEPLYKILSQVVGDVDTSLPRVLDELGIHLSKEELKLNIRPLLRLVCNRFFGEFTGLVDMCVQHIPSPQDGAKTKIEHTYTGGLDSDLGETMSECDPDGPLMCHTTKMYSTEDGVQFHAFGRVLSGTIQAGQPVKVLGENYTLDDEEDSQVCTVGRLWISVAYQIEVNRVPAGNWVLIEGCDQSIVKTSTITEPRGNEDAQIFRPLKFNTASVIKIAVEPVNPSELPKMLDGLRKVNKSYPSLTTKVEESGEHVILGTGELYLDCVMHDLRKMYSEIDIKVADPVVTFCETVVETSSLKCFAETPNKNKITMIAEPLEKGLAEDIESEVVQITWNKKLGEFFQTKYDWDLLAARSIWAFGPDTTGPNILVDDTLPSEVDKALLGSVKDSIVQGFQWGTREGPLCDEIRNVKFKILDAVIAQEPLHRGGGQVIPTARRVVYSAFLMATPRLMEPYYFVEVQAPADCVSAVYTVLARRGHVTQDAPIPGSPLYTIKAFIPAIDSFGFETDLRTHTQGQAFALSVFHHWQIVPGDPLDKSIVIRPLEPQPAPHLAREFMIKTRRRKGLSEDVSISKFFDDPMLLELAKQDVVLNYPM</sequence>
<dbReference type="FunFam" id="3.90.1430.10:FF:000001">
    <property type="entry name" value="116 kDa U5 small nuclear ribonucleoprotein component"/>
    <property type="match status" value="1"/>
</dbReference>
<dbReference type="GO" id="GO:0000398">
    <property type="term" value="P:mRNA splicing, via spliceosome"/>
    <property type="evidence" value="ECO:0007669"/>
    <property type="project" value="TreeGrafter"/>
</dbReference>
<evidence type="ECO:0000256" key="5">
    <source>
        <dbReference type="ARBA" id="ARBA00022741"/>
    </source>
</evidence>
<keyword evidence="4" id="KW-0747">Spliceosome</keyword>
<keyword evidence="6" id="KW-0342">GTP-binding</keyword>
<dbReference type="Pfam" id="PF03144">
    <property type="entry name" value="GTP_EFTU_D2"/>
    <property type="match status" value="1"/>
</dbReference>
<evidence type="ECO:0000256" key="9">
    <source>
        <dbReference type="ARBA" id="ARBA00031432"/>
    </source>
</evidence>
<dbReference type="InterPro" id="IPR020568">
    <property type="entry name" value="Ribosomal_Su5_D2-typ_SF"/>
</dbReference>
<keyword evidence="3" id="KW-0507">mRNA processing</keyword>
<feature type="domain" description="Translation elongation factor EFG/EF2" evidence="13">
    <location>
        <begin position="636"/>
        <end position="755"/>
    </location>
</feature>
<reference evidence="14" key="1">
    <citation type="submission" date="2025-08" db="UniProtKB">
        <authorList>
            <consortium name="Ensembl"/>
        </authorList>
    </citation>
    <scope>IDENTIFICATION</scope>
</reference>
<dbReference type="InterPro" id="IPR000640">
    <property type="entry name" value="EFG_V-like"/>
</dbReference>
<evidence type="ECO:0000256" key="11">
    <source>
        <dbReference type="SAM" id="MobiDB-lite"/>
    </source>
</evidence>
<dbReference type="Pfam" id="PF00009">
    <property type="entry name" value="GTP_EFTU"/>
    <property type="match status" value="1"/>
</dbReference>
<evidence type="ECO:0000313" key="14">
    <source>
        <dbReference type="Ensembl" id="ENSPMGP00000009238.1"/>
    </source>
</evidence>
<dbReference type="SUPFAM" id="SSF54211">
    <property type="entry name" value="Ribosomal protein S5 domain 2-like"/>
    <property type="match status" value="1"/>
</dbReference>
<dbReference type="InterPro" id="IPR009000">
    <property type="entry name" value="Transl_B-barrel_sf"/>
</dbReference>
<dbReference type="CDD" id="cd04090">
    <property type="entry name" value="EF2_II_snRNP"/>
    <property type="match status" value="1"/>
</dbReference>
<evidence type="ECO:0000256" key="10">
    <source>
        <dbReference type="ARBA" id="ARBA00045974"/>
    </source>
</evidence>
<dbReference type="CDD" id="cd01683">
    <property type="entry name" value="EF2_IV_snRNP"/>
    <property type="match status" value="1"/>
</dbReference>